<gene>
    <name evidence="1" type="ORF">CSUI_010997</name>
</gene>
<dbReference type="VEuPathDB" id="ToxoDB:CSUI_010997"/>
<dbReference type="AlphaFoldDB" id="A0A2C6J7X2"/>
<reference evidence="1 2" key="1">
    <citation type="journal article" date="2017" name="Int. J. Parasitol.">
        <title>The genome of the protozoan parasite Cystoisospora suis and a reverse vaccinology approach to identify vaccine candidates.</title>
        <authorList>
            <person name="Palmieri N."/>
            <person name="Shrestha A."/>
            <person name="Ruttkowski B."/>
            <person name="Beck T."/>
            <person name="Vogl C."/>
            <person name="Tomley F."/>
            <person name="Blake D.P."/>
            <person name="Joachim A."/>
        </authorList>
    </citation>
    <scope>NUCLEOTIDE SEQUENCE [LARGE SCALE GENOMIC DNA]</scope>
    <source>
        <strain evidence="1 2">Wien I</strain>
    </source>
</reference>
<dbReference type="Proteomes" id="UP000221165">
    <property type="component" value="Unassembled WGS sequence"/>
</dbReference>
<keyword evidence="1" id="KW-0808">Transferase</keyword>
<comment type="caution">
    <text evidence="1">The sequence shown here is derived from an EMBL/GenBank/DDBJ whole genome shotgun (WGS) entry which is preliminary data.</text>
</comment>
<sequence>MCMQINPRQSPEIPSLTWKPCDPTSLNQRWAWPPYPSLRYLPEEERRRRGKRGDQSHHEWEASVVRSKLFPSLCLDARRHPDHGSRLGISPCSQSTGSKKFFYTRKAAQIAVDVKTIGGDSLCLSYPNRLYICDETDKTVGVVVEHGQRIVWRHQKGTMGDSCLAVMATQSSPTVLQHEVRFVTCHPDSHAQLWITDW</sequence>
<keyword evidence="2" id="KW-1185">Reference proteome</keyword>
<dbReference type="SUPFAM" id="SSF50370">
    <property type="entry name" value="Ricin B-like lectins"/>
    <property type="match status" value="1"/>
</dbReference>
<evidence type="ECO:0000313" key="2">
    <source>
        <dbReference type="Proteomes" id="UP000221165"/>
    </source>
</evidence>
<protein>
    <submittedName>
        <fullName evidence="1">N-acetylgalactosaminyl transferase</fullName>
    </submittedName>
</protein>
<dbReference type="GeneID" id="94434309"/>
<name>A0A2C6J7X2_9APIC</name>
<dbReference type="EMBL" id="MIGC01009187">
    <property type="protein sequence ID" value="PHJ15191.1"/>
    <property type="molecule type" value="Genomic_DNA"/>
</dbReference>
<dbReference type="GO" id="GO:0016740">
    <property type="term" value="F:transferase activity"/>
    <property type="evidence" value="ECO:0007669"/>
    <property type="project" value="UniProtKB-KW"/>
</dbReference>
<dbReference type="InterPro" id="IPR035992">
    <property type="entry name" value="Ricin_B-like_lectins"/>
</dbReference>
<evidence type="ECO:0000313" key="1">
    <source>
        <dbReference type="EMBL" id="PHJ15191.1"/>
    </source>
</evidence>
<dbReference type="Gene3D" id="2.80.10.50">
    <property type="match status" value="1"/>
</dbReference>
<dbReference type="PROSITE" id="PS50231">
    <property type="entry name" value="RICIN_B_LECTIN"/>
    <property type="match status" value="1"/>
</dbReference>
<proteinExistence type="predicted"/>
<organism evidence="1 2">
    <name type="scientific">Cystoisospora suis</name>
    <dbReference type="NCBI Taxonomy" id="483139"/>
    <lineage>
        <taxon>Eukaryota</taxon>
        <taxon>Sar</taxon>
        <taxon>Alveolata</taxon>
        <taxon>Apicomplexa</taxon>
        <taxon>Conoidasida</taxon>
        <taxon>Coccidia</taxon>
        <taxon>Eucoccidiorida</taxon>
        <taxon>Eimeriorina</taxon>
        <taxon>Sarcocystidae</taxon>
        <taxon>Cystoisospora</taxon>
    </lineage>
</organism>
<dbReference type="RefSeq" id="XP_067916925.1">
    <property type="nucleotide sequence ID" value="XM_068071098.1"/>
</dbReference>
<accession>A0A2C6J7X2</accession>